<organism evidence="2 3">
    <name type="scientific">Wenxinia marina DSM 24838</name>
    <dbReference type="NCBI Taxonomy" id="1123501"/>
    <lineage>
        <taxon>Bacteria</taxon>
        <taxon>Pseudomonadati</taxon>
        <taxon>Pseudomonadota</taxon>
        <taxon>Alphaproteobacteria</taxon>
        <taxon>Rhodobacterales</taxon>
        <taxon>Roseobacteraceae</taxon>
        <taxon>Wenxinia</taxon>
    </lineage>
</organism>
<proteinExistence type="predicted"/>
<evidence type="ECO:0000313" key="2">
    <source>
        <dbReference type="EMBL" id="KIQ70606.1"/>
    </source>
</evidence>
<keyword evidence="3" id="KW-1185">Reference proteome</keyword>
<dbReference type="RefSeq" id="WP_157236475.1">
    <property type="nucleotide sequence ID" value="NZ_KB902288.1"/>
</dbReference>
<dbReference type="EMBL" id="AONG01000005">
    <property type="protein sequence ID" value="KIQ70606.1"/>
    <property type="molecule type" value="Genomic_DNA"/>
</dbReference>
<comment type="caution">
    <text evidence="2">The sequence shown here is derived from an EMBL/GenBank/DDBJ whole genome shotgun (WGS) entry which is preliminary data.</text>
</comment>
<evidence type="ECO:0000313" key="3">
    <source>
        <dbReference type="Proteomes" id="UP000035100"/>
    </source>
</evidence>
<accession>A0A0D0PGZ4</accession>
<protein>
    <recommendedName>
        <fullName evidence="1">DUF3859 domain-containing protein</fullName>
    </recommendedName>
</protein>
<name>A0A0D0PGZ4_9RHOB</name>
<sequence>MRALLVAALGAGPLSAETIQSDAIAEMQAGVICPNLAGPVSFVAYTQVVPAVLGMGFGVRARAARPEGHPDVVAYVGHPPFAANGPGDGTQTMIYDAAISGQGPSGFFFQFETEEELVPGDWWIAVVDGTELLYRVDFRVVAASEGDRLVEVCGLG</sequence>
<gene>
    <name evidence="2" type="ORF">Wenmar_00984</name>
</gene>
<dbReference type="AlphaFoldDB" id="A0A0D0PGZ4"/>
<dbReference type="Gene3D" id="2.60.40.2390">
    <property type="match status" value="1"/>
</dbReference>
<reference evidence="2 3" key="1">
    <citation type="submission" date="2013-01" db="EMBL/GenBank/DDBJ databases">
        <authorList>
            <person name="Fiebig A."/>
            <person name="Goeker M."/>
            <person name="Klenk H.-P.P."/>
        </authorList>
    </citation>
    <scope>NUCLEOTIDE SEQUENCE [LARGE SCALE GENOMIC DNA]</scope>
    <source>
        <strain evidence="2 3">DSM 24838</strain>
    </source>
</reference>
<feature type="domain" description="DUF3859" evidence="1">
    <location>
        <begin position="42"/>
        <end position="140"/>
    </location>
</feature>
<evidence type="ECO:0000259" key="1">
    <source>
        <dbReference type="Pfam" id="PF12975"/>
    </source>
</evidence>
<dbReference type="STRING" id="1123501.Wenmar_00984"/>
<dbReference type="Pfam" id="PF12975">
    <property type="entry name" value="DUF3859"/>
    <property type="match status" value="1"/>
</dbReference>
<dbReference type="InterPro" id="IPR024331">
    <property type="entry name" value="DUF3859"/>
</dbReference>
<dbReference type="Proteomes" id="UP000035100">
    <property type="component" value="Unassembled WGS sequence"/>
</dbReference>